<evidence type="ECO:0000256" key="3">
    <source>
        <dbReference type="ARBA" id="ARBA00022840"/>
    </source>
</evidence>
<keyword evidence="2" id="KW-0547">Nucleotide-binding</keyword>
<dbReference type="Gene3D" id="3.40.50.300">
    <property type="entry name" value="P-loop containing nucleotide triphosphate hydrolases"/>
    <property type="match status" value="1"/>
</dbReference>
<dbReference type="SMART" id="SM00382">
    <property type="entry name" value="AAA"/>
    <property type="match status" value="1"/>
</dbReference>
<keyword evidence="6" id="KW-1185">Reference proteome</keyword>
<dbReference type="InterPro" id="IPR027417">
    <property type="entry name" value="P-loop_NTPase"/>
</dbReference>
<proteinExistence type="predicted"/>
<dbReference type="GO" id="GO:0016887">
    <property type="term" value="F:ATP hydrolysis activity"/>
    <property type="evidence" value="ECO:0007669"/>
    <property type="project" value="InterPro"/>
</dbReference>
<dbReference type="InterPro" id="IPR003439">
    <property type="entry name" value="ABC_transporter-like_ATP-bd"/>
</dbReference>
<accession>A0A917G9K7</accession>
<dbReference type="PANTHER" id="PTHR42939:SF3">
    <property type="entry name" value="ABC TRANSPORTER ATP-BINDING COMPONENT"/>
    <property type="match status" value="1"/>
</dbReference>
<evidence type="ECO:0000256" key="2">
    <source>
        <dbReference type="ARBA" id="ARBA00022741"/>
    </source>
</evidence>
<evidence type="ECO:0000259" key="4">
    <source>
        <dbReference type="PROSITE" id="PS50893"/>
    </source>
</evidence>
<organism evidence="5 6">
    <name type="scientific">Lysinibacillus alkalisoli</name>
    <dbReference type="NCBI Taxonomy" id="1911548"/>
    <lineage>
        <taxon>Bacteria</taxon>
        <taxon>Bacillati</taxon>
        <taxon>Bacillota</taxon>
        <taxon>Bacilli</taxon>
        <taxon>Bacillales</taxon>
        <taxon>Bacillaceae</taxon>
        <taxon>Lysinibacillus</taxon>
    </lineage>
</organism>
<evidence type="ECO:0000313" key="6">
    <source>
        <dbReference type="Proteomes" id="UP000616608"/>
    </source>
</evidence>
<dbReference type="GO" id="GO:0005524">
    <property type="term" value="F:ATP binding"/>
    <property type="evidence" value="ECO:0007669"/>
    <property type="project" value="UniProtKB-KW"/>
</dbReference>
<evidence type="ECO:0000256" key="1">
    <source>
        <dbReference type="ARBA" id="ARBA00022448"/>
    </source>
</evidence>
<sequence>MKNIVAFKNVTKSFNGFAIKNMNLTIKKGEITGFIGANGAGKSTTIKLIMNLLQPDTGEVTVFGQQYAHHEKAIKERIGFVYDNNIFYKDLHIKDIRRIVAPAYQSWDNELFNQYIKLFELPTNKAVQTFSKGMQMKVSLAMALSHKAEFILMDEPTAGLDPVFRRELLDILQEIVSDGERSIFFSTHITSDLERIADRVAFIQKGELLFTDTKANIMQNYALVKGSTSLLNDEVNTCFISIRQQGNHFEALTGHTEKVAQLLGHQVQLEKVSLEDIIFYAKGGKALYV</sequence>
<reference evidence="5" key="2">
    <citation type="submission" date="2020-09" db="EMBL/GenBank/DDBJ databases">
        <authorList>
            <person name="Sun Q."/>
            <person name="Zhou Y."/>
        </authorList>
    </citation>
    <scope>NUCLEOTIDE SEQUENCE</scope>
    <source>
        <strain evidence="5">CGMCC 1.15760</strain>
    </source>
</reference>
<dbReference type="PROSITE" id="PS50893">
    <property type="entry name" value="ABC_TRANSPORTER_2"/>
    <property type="match status" value="1"/>
</dbReference>
<comment type="caution">
    <text evidence="5">The sequence shown here is derived from an EMBL/GenBank/DDBJ whole genome shotgun (WGS) entry which is preliminary data.</text>
</comment>
<name>A0A917G9K7_9BACI</name>
<dbReference type="Proteomes" id="UP000616608">
    <property type="component" value="Unassembled WGS sequence"/>
</dbReference>
<dbReference type="InterPro" id="IPR051782">
    <property type="entry name" value="ABC_Transporter_VariousFunc"/>
</dbReference>
<dbReference type="EMBL" id="BMJT01000012">
    <property type="protein sequence ID" value="GGG31959.1"/>
    <property type="molecule type" value="Genomic_DNA"/>
</dbReference>
<evidence type="ECO:0000313" key="5">
    <source>
        <dbReference type="EMBL" id="GGG31959.1"/>
    </source>
</evidence>
<dbReference type="RefSeq" id="WP_188615722.1">
    <property type="nucleotide sequence ID" value="NZ_BMJT01000012.1"/>
</dbReference>
<dbReference type="PANTHER" id="PTHR42939">
    <property type="entry name" value="ABC TRANSPORTER ATP-BINDING PROTEIN ALBC-RELATED"/>
    <property type="match status" value="1"/>
</dbReference>
<dbReference type="PROSITE" id="PS00211">
    <property type="entry name" value="ABC_TRANSPORTER_1"/>
    <property type="match status" value="1"/>
</dbReference>
<dbReference type="AlphaFoldDB" id="A0A917G9K7"/>
<keyword evidence="1" id="KW-0813">Transport</keyword>
<keyword evidence="3 5" id="KW-0067">ATP-binding</keyword>
<dbReference type="SUPFAM" id="SSF52540">
    <property type="entry name" value="P-loop containing nucleoside triphosphate hydrolases"/>
    <property type="match status" value="1"/>
</dbReference>
<reference evidence="5" key="1">
    <citation type="journal article" date="2014" name="Int. J. Syst. Evol. Microbiol.">
        <title>Complete genome sequence of Corynebacterium casei LMG S-19264T (=DSM 44701T), isolated from a smear-ripened cheese.</title>
        <authorList>
            <consortium name="US DOE Joint Genome Institute (JGI-PGF)"/>
            <person name="Walter F."/>
            <person name="Albersmeier A."/>
            <person name="Kalinowski J."/>
            <person name="Ruckert C."/>
        </authorList>
    </citation>
    <scope>NUCLEOTIDE SEQUENCE</scope>
    <source>
        <strain evidence="5">CGMCC 1.15760</strain>
    </source>
</reference>
<gene>
    <name evidence="5" type="ORF">GCM10007425_28270</name>
</gene>
<dbReference type="InterPro" id="IPR003593">
    <property type="entry name" value="AAA+_ATPase"/>
</dbReference>
<protein>
    <submittedName>
        <fullName evidence="5">ABC transporter ATP-binding protein</fullName>
    </submittedName>
</protein>
<dbReference type="InterPro" id="IPR017871">
    <property type="entry name" value="ABC_transporter-like_CS"/>
</dbReference>
<dbReference type="Pfam" id="PF00005">
    <property type="entry name" value="ABC_tran"/>
    <property type="match status" value="1"/>
</dbReference>
<feature type="domain" description="ABC transporter" evidence="4">
    <location>
        <begin position="5"/>
        <end position="230"/>
    </location>
</feature>
<dbReference type="CDD" id="cd03230">
    <property type="entry name" value="ABC_DR_subfamily_A"/>
    <property type="match status" value="1"/>
</dbReference>